<comment type="similarity">
    <text evidence="2 10">Belongs to the sodium:neurotransmitter symporter (SNF) (TC 2.A.22) family.</text>
</comment>
<dbReference type="InterPro" id="IPR000175">
    <property type="entry name" value="Na/ntran_symport"/>
</dbReference>
<feature type="transmembrane region" description="Helical" evidence="12">
    <location>
        <begin position="476"/>
        <end position="498"/>
    </location>
</feature>
<evidence type="ECO:0000256" key="10">
    <source>
        <dbReference type="RuleBase" id="RU003732"/>
    </source>
</evidence>
<dbReference type="PROSITE" id="PS50267">
    <property type="entry name" value="NA_NEUROTRAN_SYMP_3"/>
    <property type="match status" value="1"/>
</dbReference>
<reference evidence="13 14" key="1">
    <citation type="journal article" date="2018" name="Gigascience">
        <title>Genomes of trombidid mites reveal novel predicted allergens and laterally-transferred genes associated with secondary metabolism.</title>
        <authorList>
            <person name="Dong X."/>
            <person name="Chaisiri K."/>
            <person name="Xia D."/>
            <person name="Armstrong S.D."/>
            <person name="Fang Y."/>
            <person name="Donnelly M.J."/>
            <person name="Kadowaki T."/>
            <person name="McGarry J.W."/>
            <person name="Darby A.C."/>
            <person name="Makepeace B.L."/>
        </authorList>
    </citation>
    <scope>NUCLEOTIDE SEQUENCE [LARGE SCALE GENOMIC DNA]</scope>
    <source>
        <strain evidence="13">UoL-UT</strain>
    </source>
</reference>
<dbReference type="PRINTS" id="PR00176">
    <property type="entry name" value="NANEUSMPORT"/>
</dbReference>
<evidence type="ECO:0000256" key="3">
    <source>
        <dbReference type="ARBA" id="ARBA00022448"/>
    </source>
</evidence>
<feature type="binding site" evidence="8">
    <location>
        <position position="416"/>
    </location>
    <ligand>
        <name>Na(+)</name>
        <dbReference type="ChEBI" id="CHEBI:29101"/>
        <label>1</label>
    </ligand>
</feature>
<feature type="binding site" evidence="8">
    <location>
        <position position="420"/>
    </location>
    <ligand>
        <name>Na(+)</name>
        <dbReference type="ChEBI" id="CHEBI:29101"/>
        <label>1</label>
    </ligand>
</feature>
<dbReference type="AlphaFoldDB" id="A0A443SGI6"/>
<protein>
    <recommendedName>
        <fullName evidence="10">Transporter</fullName>
    </recommendedName>
</protein>
<organism evidence="13 14">
    <name type="scientific">Leptotrombidium deliense</name>
    <dbReference type="NCBI Taxonomy" id="299467"/>
    <lineage>
        <taxon>Eukaryota</taxon>
        <taxon>Metazoa</taxon>
        <taxon>Ecdysozoa</taxon>
        <taxon>Arthropoda</taxon>
        <taxon>Chelicerata</taxon>
        <taxon>Arachnida</taxon>
        <taxon>Acari</taxon>
        <taxon>Acariformes</taxon>
        <taxon>Trombidiformes</taxon>
        <taxon>Prostigmata</taxon>
        <taxon>Anystina</taxon>
        <taxon>Parasitengona</taxon>
        <taxon>Trombiculoidea</taxon>
        <taxon>Trombiculidae</taxon>
        <taxon>Leptotrombidium</taxon>
    </lineage>
</organism>
<keyword evidence="14" id="KW-1185">Reference proteome</keyword>
<feature type="transmembrane region" description="Helical" evidence="12">
    <location>
        <begin position="101"/>
        <end position="118"/>
    </location>
</feature>
<keyword evidence="4 10" id="KW-0812">Transmembrane</keyword>
<evidence type="ECO:0000256" key="2">
    <source>
        <dbReference type="ARBA" id="ARBA00006459"/>
    </source>
</evidence>
<keyword evidence="9" id="KW-1015">Disulfide bond</keyword>
<evidence type="ECO:0000256" key="6">
    <source>
        <dbReference type="ARBA" id="ARBA00022989"/>
    </source>
</evidence>
<feature type="binding site" evidence="8">
    <location>
        <position position="351"/>
    </location>
    <ligand>
        <name>Na(+)</name>
        <dbReference type="ChEBI" id="CHEBI:29101"/>
        <label>1</label>
    </ligand>
</feature>
<keyword evidence="5 10" id="KW-0769">Symport</keyword>
<feature type="non-terminal residue" evidence="13">
    <location>
        <position position="1"/>
    </location>
</feature>
<evidence type="ECO:0000256" key="5">
    <source>
        <dbReference type="ARBA" id="ARBA00022847"/>
    </source>
</evidence>
<keyword evidence="8" id="KW-0479">Metal-binding</keyword>
<feature type="transmembrane region" description="Helical" evidence="12">
    <location>
        <begin position="561"/>
        <end position="582"/>
    </location>
</feature>
<accession>A0A443SGI6</accession>
<evidence type="ECO:0000256" key="7">
    <source>
        <dbReference type="ARBA" id="ARBA00023136"/>
    </source>
</evidence>
<comment type="caution">
    <text evidence="13">The sequence shown here is derived from an EMBL/GenBank/DDBJ whole genome shotgun (WGS) entry which is preliminary data.</text>
</comment>
<evidence type="ECO:0000256" key="11">
    <source>
        <dbReference type="SAM" id="MobiDB-lite"/>
    </source>
</evidence>
<evidence type="ECO:0000313" key="14">
    <source>
        <dbReference type="Proteomes" id="UP000288716"/>
    </source>
</evidence>
<gene>
    <name evidence="13" type="ORF">B4U80_05947</name>
</gene>
<keyword evidence="3 10" id="KW-0813">Transport</keyword>
<dbReference type="Proteomes" id="UP000288716">
    <property type="component" value="Unassembled WGS sequence"/>
</dbReference>
<dbReference type="GO" id="GO:0046872">
    <property type="term" value="F:metal ion binding"/>
    <property type="evidence" value="ECO:0007669"/>
    <property type="project" value="UniProtKB-KW"/>
</dbReference>
<dbReference type="InterPro" id="IPR037272">
    <property type="entry name" value="SNS_sf"/>
</dbReference>
<feature type="transmembrane region" description="Helical" evidence="12">
    <location>
        <begin position="263"/>
        <end position="283"/>
    </location>
</feature>
<comment type="subcellular location">
    <subcellularLocation>
        <location evidence="1">Membrane</location>
        <topology evidence="1">Multi-pass membrane protein</topology>
    </subcellularLocation>
</comment>
<feature type="transmembrane region" description="Helical" evidence="12">
    <location>
        <begin position="125"/>
        <end position="148"/>
    </location>
</feature>
<feature type="disulfide bond" evidence="9">
    <location>
        <begin position="159"/>
        <end position="168"/>
    </location>
</feature>
<proteinExistence type="inferred from homology"/>
<dbReference type="VEuPathDB" id="VectorBase:LDEU005396"/>
<dbReference type="PROSITE" id="PS00610">
    <property type="entry name" value="NA_NEUROTRAN_SYMP_1"/>
    <property type="match status" value="1"/>
</dbReference>
<dbReference type="OrthoDB" id="6581954at2759"/>
<feature type="transmembrane region" description="Helical" evidence="12">
    <location>
        <begin position="73"/>
        <end position="95"/>
    </location>
</feature>
<feature type="transmembrane region" description="Helical" evidence="12">
    <location>
        <begin position="519"/>
        <end position="541"/>
    </location>
</feature>
<feature type="binding site" evidence="8">
    <location>
        <position position="50"/>
    </location>
    <ligand>
        <name>Na(+)</name>
        <dbReference type="ChEBI" id="CHEBI:29101"/>
        <label>1</label>
    </ligand>
</feature>
<evidence type="ECO:0000256" key="9">
    <source>
        <dbReference type="PIRSR" id="PIRSR600175-2"/>
    </source>
</evidence>
<feature type="binding site" evidence="8">
    <location>
        <position position="419"/>
    </location>
    <ligand>
        <name>Na(+)</name>
        <dbReference type="ChEBI" id="CHEBI:29101"/>
        <label>1</label>
    </ligand>
</feature>
<feature type="transmembrane region" description="Helical" evidence="12">
    <location>
        <begin position="345"/>
        <end position="370"/>
    </location>
</feature>
<keyword evidence="7 12" id="KW-0472">Membrane</keyword>
<dbReference type="GO" id="GO:0015375">
    <property type="term" value="F:glycine:sodium symporter activity"/>
    <property type="evidence" value="ECO:0007669"/>
    <property type="project" value="TreeGrafter"/>
</dbReference>
<dbReference type="PANTHER" id="PTHR11616:SF313">
    <property type="entry name" value="TRANSPORTER"/>
    <property type="match status" value="1"/>
</dbReference>
<dbReference type="EMBL" id="NCKV01002591">
    <property type="protein sequence ID" value="RWS26644.1"/>
    <property type="molecule type" value="Genomic_DNA"/>
</dbReference>
<keyword evidence="8" id="KW-0915">Sodium</keyword>
<evidence type="ECO:0000256" key="12">
    <source>
        <dbReference type="SAM" id="Phobius"/>
    </source>
</evidence>
<feature type="binding site" evidence="8">
    <location>
        <position position="57"/>
    </location>
    <ligand>
        <name>Na(+)</name>
        <dbReference type="ChEBI" id="CHEBI:29101"/>
        <label>1</label>
    </ligand>
</feature>
<feature type="transmembrane region" description="Helical" evidence="12">
    <location>
        <begin position="312"/>
        <end position="333"/>
    </location>
</feature>
<dbReference type="PANTHER" id="PTHR11616">
    <property type="entry name" value="SODIUM/CHLORIDE DEPENDENT TRANSPORTER"/>
    <property type="match status" value="1"/>
</dbReference>
<dbReference type="GO" id="GO:0005886">
    <property type="term" value="C:plasma membrane"/>
    <property type="evidence" value="ECO:0007669"/>
    <property type="project" value="TreeGrafter"/>
</dbReference>
<evidence type="ECO:0000313" key="13">
    <source>
        <dbReference type="EMBL" id="RWS26644.1"/>
    </source>
</evidence>
<name>A0A443SGI6_9ACAR</name>
<feature type="binding site" evidence="8">
    <location>
        <position position="53"/>
    </location>
    <ligand>
        <name>Na(+)</name>
        <dbReference type="ChEBI" id="CHEBI:29101"/>
        <label>1</label>
    </ligand>
</feature>
<sequence length="648" mass="73410">ESDGEREFPRVSSQVPLSPKEFGDDDGTSETEIERGNWTGRFDFILSLLGYSVGLGNVWRFPYLCYSNGGGAFLIPFMVMMVLAGLPLMFMELSFGQYAKVIYLLYLTFICTHCLLLSGLGYGMVIVSAIVMLYYNMIIAWTIFYMFASFGSKVPWYTCKPEWSTFSCYSYQEADDCMESNGTYYNRTCFNASISLQLNLSALIKNVTKKTPADEYFIYHVLGRSSGIEETGFIRWPLALSLLAAWLIVFICLSKGVQSSGKVVYFTALFPYVVLVILFFRGVTLPGAAEGILFYIKPKWHLLGEAKVWGDAAVQIFFALSPAWGGLITLASYNRFHNNCYRDALIVSFSNVATSIFAGFVIFSVIGYLAHELDTEVGKVVDQGAGLAFMVYPEVVARLPVAPLWSFLFFFMLLTLGLDSQFALLETVQTALLDRFPNLREHKIFVLTVVSVFGYLGGLIFTTRGGMYWLELIDKYAANFSVLLIAIAECLLISWFYGAERFLCDIEKMIGSQPYGWTLYWVFMWRFATPATLLFILIFNWVEYKPLTSGDYHYPHWANVLGWVIAFVPCIVIILMMIHKYFSADIKGYGLRRFSRLMQPTENWGPSHKNIESKSGLSTIPEENGNINEDNSFDNPSFNVTYTFETTI</sequence>
<keyword evidence="6 12" id="KW-1133">Transmembrane helix</keyword>
<evidence type="ECO:0000256" key="4">
    <source>
        <dbReference type="ARBA" id="ARBA00022692"/>
    </source>
</evidence>
<dbReference type="Pfam" id="PF00209">
    <property type="entry name" value="SNF"/>
    <property type="match status" value="1"/>
</dbReference>
<feature type="region of interest" description="Disordered" evidence="11">
    <location>
        <begin position="1"/>
        <end position="31"/>
    </location>
</feature>
<feature type="transmembrane region" description="Helical" evidence="12">
    <location>
        <begin position="404"/>
        <end position="424"/>
    </location>
</feature>
<feature type="transmembrane region" description="Helical" evidence="12">
    <location>
        <begin position="233"/>
        <end position="251"/>
    </location>
</feature>
<feature type="transmembrane region" description="Helical" evidence="12">
    <location>
        <begin position="444"/>
        <end position="470"/>
    </location>
</feature>
<evidence type="ECO:0000256" key="1">
    <source>
        <dbReference type="ARBA" id="ARBA00004141"/>
    </source>
</evidence>
<dbReference type="SUPFAM" id="SSF161070">
    <property type="entry name" value="SNF-like"/>
    <property type="match status" value="1"/>
</dbReference>
<evidence type="ECO:0000256" key="8">
    <source>
        <dbReference type="PIRSR" id="PIRSR600175-1"/>
    </source>
</evidence>